<organism evidence="2 3">
    <name type="scientific">Klebsiella quasipneumoniae subsp. similipneumoniae</name>
    <dbReference type="NCBI Taxonomy" id="1463164"/>
    <lineage>
        <taxon>Bacteria</taxon>
        <taxon>Pseudomonadati</taxon>
        <taxon>Pseudomonadota</taxon>
        <taxon>Gammaproteobacteria</taxon>
        <taxon>Enterobacterales</taxon>
        <taxon>Enterobacteriaceae</taxon>
        <taxon>Klebsiella/Raoultella group</taxon>
        <taxon>Klebsiella</taxon>
        <taxon>Klebsiella pneumoniae complex</taxon>
    </lineage>
</organism>
<dbReference type="EMBL" id="JAWHXQ010000001">
    <property type="protein sequence ID" value="MDV0608987.1"/>
    <property type="molecule type" value="Genomic_DNA"/>
</dbReference>
<keyword evidence="1" id="KW-0472">Membrane</keyword>
<dbReference type="Proteomes" id="UP001187239">
    <property type="component" value="Unassembled WGS sequence"/>
</dbReference>
<name>A0AAE4ML73_9ENTR</name>
<dbReference type="RefSeq" id="WP_162489144.1">
    <property type="nucleotide sequence ID" value="NZ_BGLT01000039.1"/>
</dbReference>
<proteinExistence type="predicted"/>
<reference evidence="2" key="1">
    <citation type="submission" date="2023-10" db="EMBL/GenBank/DDBJ databases">
        <title>Surveillance and assessment of the effects of hospital wastewater treatment on clearance of pathogenic bacterial and antimicrobial resistance genes.</title>
        <authorList>
            <person name="Wu Y."/>
        </authorList>
    </citation>
    <scope>NUCLEOTIDE SEQUENCE</scope>
    <source>
        <strain evidence="2">23-M-SY-8</strain>
    </source>
</reference>
<keyword evidence="1" id="KW-0812">Transmembrane</keyword>
<accession>A0AAE4ML73</accession>
<evidence type="ECO:0000313" key="3">
    <source>
        <dbReference type="Proteomes" id="UP001187239"/>
    </source>
</evidence>
<comment type="caution">
    <text evidence="2">The sequence shown here is derived from an EMBL/GenBank/DDBJ whole genome shotgun (WGS) entry which is preliminary data.</text>
</comment>
<gene>
    <name evidence="2" type="ORF">RZO73_00270</name>
</gene>
<dbReference type="AlphaFoldDB" id="A0AAE4ML73"/>
<sequence length="74" mass="8403">MALIALFRSQITIRGEEKRPQSGLLNVCLISPGDTILNLMRIAPMQKINFREYLAVATALVIIVAFFHQWVLTF</sequence>
<protein>
    <submittedName>
        <fullName evidence="2">Uncharacterized protein</fullName>
    </submittedName>
</protein>
<evidence type="ECO:0000313" key="2">
    <source>
        <dbReference type="EMBL" id="MDV0608987.1"/>
    </source>
</evidence>
<feature type="transmembrane region" description="Helical" evidence="1">
    <location>
        <begin position="53"/>
        <end position="72"/>
    </location>
</feature>
<keyword evidence="1" id="KW-1133">Transmembrane helix</keyword>
<evidence type="ECO:0000256" key="1">
    <source>
        <dbReference type="SAM" id="Phobius"/>
    </source>
</evidence>